<dbReference type="Proteomes" id="UP000253507">
    <property type="component" value="Unassembled WGS sequence"/>
</dbReference>
<evidence type="ECO:0000313" key="3">
    <source>
        <dbReference type="EMBL" id="RCG20247.1"/>
    </source>
</evidence>
<protein>
    <recommendedName>
        <fullName evidence="2">Roadblock/LAMTOR2 domain-containing protein</fullName>
    </recommendedName>
</protein>
<dbReference type="OrthoDB" id="3727201at2"/>
<proteinExistence type="predicted"/>
<comment type="caution">
    <text evidence="3">The sequence shown here is derived from an EMBL/GenBank/DDBJ whole genome shotgun (WGS) entry which is preliminary data.</text>
</comment>
<gene>
    <name evidence="3" type="ORF">DQ392_09585</name>
</gene>
<sequence>MISRFRQRAERRVLVAAEPGVSEELHGLLARVPQIGGALAATVDGFVLAEALGPVRTARTAQTGHDGQAALRPDAEPLAALTAAALGLAFRMNEATGRGAFRELLIHGELGYVATYAAGPSAVLTLLADDRANVGRLHLEGRRTAGRIAATLAASRHSPPLPAASPPASAGGAVVARDSPEDESRRPPLERRRRNPPSPP</sequence>
<keyword evidence="4" id="KW-1185">Reference proteome</keyword>
<accession>A0A367ES52</accession>
<dbReference type="AlphaFoldDB" id="A0A367ES52"/>
<organism evidence="3 4">
    <name type="scientific">Streptomyces reniochalinae</name>
    <dbReference type="NCBI Taxonomy" id="2250578"/>
    <lineage>
        <taxon>Bacteria</taxon>
        <taxon>Bacillati</taxon>
        <taxon>Actinomycetota</taxon>
        <taxon>Actinomycetes</taxon>
        <taxon>Kitasatosporales</taxon>
        <taxon>Streptomycetaceae</taxon>
        <taxon>Streptomyces</taxon>
    </lineage>
</organism>
<name>A0A367ES52_9ACTN</name>
<dbReference type="SUPFAM" id="SSF103196">
    <property type="entry name" value="Roadblock/LC7 domain"/>
    <property type="match status" value="1"/>
</dbReference>
<reference evidence="3 4" key="1">
    <citation type="submission" date="2018-06" db="EMBL/GenBank/DDBJ databases">
        <title>Streptomyces reniochalinae sp. nov. and Streptomyces diacarnus sp. nov. from marine sponges.</title>
        <authorList>
            <person name="Li L."/>
        </authorList>
    </citation>
    <scope>NUCLEOTIDE SEQUENCE [LARGE SCALE GENOMIC DNA]</scope>
    <source>
        <strain evidence="3 4">LHW50302</strain>
    </source>
</reference>
<evidence type="ECO:0000256" key="1">
    <source>
        <dbReference type="SAM" id="MobiDB-lite"/>
    </source>
</evidence>
<dbReference type="SMART" id="SM00960">
    <property type="entry name" value="Robl_LC7"/>
    <property type="match status" value="1"/>
</dbReference>
<feature type="domain" description="Roadblock/LAMTOR2" evidence="2">
    <location>
        <begin position="22"/>
        <end position="128"/>
    </location>
</feature>
<evidence type="ECO:0000259" key="2">
    <source>
        <dbReference type="SMART" id="SM00960"/>
    </source>
</evidence>
<feature type="compositionally biased region" description="Low complexity" evidence="1">
    <location>
        <begin position="166"/>
        <end position="177"/>
    </location>
</feature>
<feature type="compositionally biased region" description="Basic and acidic residues" evidence="1">
    <location>
        <begin position="178"/>
        <end position="190"/>
    </location>
</feature>
<dbReference type="Pfam" id="PF03259">
    <property type="entry name" value="Robl_LC7"/>
    <property type="match status" value="1"/>
</dbReference>
<dbReference type="EMBL" id="QOIM01000028">
    <property type="protein sequence ID" value="RCG20247.1"/>
    <property type="molecule type" value="Genomic_DNA"/>
</dbReference>
<dbReference type="InterPro" id="IPR004942">
    <property type="entry name" value="Roadblock/LAMTOR2_dom"/>
</dbReference>
<dbReference type="Gene3D" id="3.30.450.30">
    <property type="entry name" value="Dynein light chain 2a, cytoplasmic"/>
    <property type="match status" value="1"/>
</dbReference>
<feature type="region of interest" description="Disordered" evidence="1">
    <location>
        <begin position="155"/>
        <end position="200"/>
    </location>
</feature>
<evidence type="ECO:0000313" key="4">
    <source>
        <dbReference type="Proteomes" id="UP000253507"/>
    </source>
</evidence>
<feature type="compositionally biased region" description="Basic residues" evidence="1">
    <location>
        <begin position="191"/>
        <end position="200"/>
    </location>
</feature>